<evidence type="ECO:0000313" key="3">
    <source>
        <dbReference type="Proteomes" id="UP000579605"/>
    </source>
</evidence>
<sequence length="315" mass="33743">MAPTSFERTLTTSISTAAGSLRAGIWVPSVRGPVPGIVLVHGSGDGRFDDWGEWPSRLTEGGFAVIAHDKPGCGSPGDWREQTFADRAHESLAALRVLRAHPSVAGRPVGLFGMSQGGWVSLLAAALQEEHVDFVVSLSGPGVSPSVQDRVRIERELVAEGIHADAMAEALAWLDERAARLRRGDEVRAVLEAQAEYAGRVWYETATRYFDTPQMLSFLARALDFEPAEVLPKVGCPVLAVFGGADQLVPVRESVEVFARCLLQLPGDPHGLAIFPGADHGLLVADPQPGLPGNTQLAPGFLPMLEAFVQMQRTS</sequence>
<dbReference type="RefSeq" id="WP_179789866.1">
    <property type="nucleotide sequence ID" value="NZ_BAAARR010000005.1"/>
</dbReference>
<dbReference type="Proteomes" id="UP000579605">
    <property type="component" value="Unassembled WGS sequence"/>
</dbReference>
<evidence type="ECO:0000259" key="1">
    <source>
        <dbReference type="Pfam" id="PF12697"/>
    </source>
</evidence>
<dbReference type="InterPro" id="IPR053145">
    <property type="entry name" value="AB_hydrolase_Est10"/>
</dbReference>
<accession>A0A852ZKL1</accession>
<comment type="caution">
    <text evidence="2">The sequence shown here is derived from an EMBL/GenBank/DDBJ whole genome shotgun (WGS) entry which is preliminary data.</text>
</comment>
<dbReference type="AlphaFoldDB" id="A0A852ZKL1"/>
<dbReference type="InterPro" id="IPR029058">
    <property type="entry name" value="AB_hydrolase_fold"/>
</dbReference>
<dbReference type="GO" id="GO:0052689">
    <property type="term" value="F:carboxylic ester hydrolase activity"/>
    <property type="evidence" value="ECO:0007669"/>
    <property type="project" value="TreeGrafter"/>
</dbReference>
<protein>
    <recommendedName>
        <fullName evidence="1">AB hydrolase-1 domain-containing protein</fullName>
    </recommendedName>
</protein>
<dbReference type="Gene3D" id="3.40.50.1820">
    <property type="entry name" value="alpha/beta hydrolase"/>
    <property type="match status" value="1"/>
</dbReference>
<dbReference type="PRINTS" id="PR00111">
    <property type="entry name" value="ABHYDROLASE"/>
</dbReference>
<evidence type="ECO:0000313" key="2">
    <source>
        <dbReference type="EMBL" id="NYH92438.1"/>
    </source>
</evidence>
<reference evidence="2 3" key="1">
    <citation type="submission" date="2020-07" db="EMBL/GenBank/DDBJ databases">
        <title>Sequencing the genomes of 1000 actinobacteria strains.</title>
        <authorList>
            <person name="Klenk H.-P."/>
        </authorList>
    </citation>
    <scope>NUCLEOTIDE SEQUENCE [LARGE SCALE GENOMIC DNA]</scope>
    <source>
        <strain evidence="2 3">DSM 18448</strain>
    </source>
</reference>
<gene>
    <name evidence="2" type="ORF">F4554_005076</name>
</gene>
<dbReference type="InterPro" id="IPR000073">
    <property type="entry name" value="AB_hydrolase_1"/>
</dbReference>
<feature type="domain" description="AB hydrolase-1" evidence="1">
    <location>
        <begin position="37"/>
        <end position="287"/>
    </location>
</feature>
<organism evidence="2 3">
    <name type="scientific">Actinopolymorpha rutila</name>
    <dbReference type="NCBI Taxonomy" id="446787"/>
    <lineage>
        <taxon>Bacteria</taxon>
        <taxon>Bacillati</taxon>
        <taxon>Actinomycetota</taxon>
        <taxon>Actinomycetes</taxon>
        <taxon>Propionibacteriales</taxon>
        <taxon>Actinopolymorphaceae</taxon>
        <taxon>Actinopolymorpha</taxon>
    </lineage>
</organism>
<dbReference type="PANTHER" id="PTHR43265">
    <property type="entry name" value="ESTERASE ESTD"/>
    <property type="match status" value="1"/>
</dbReference>
<name>A0A852ZKL1_9ACTN</name>
<keyword evidence="3" id="KW-1185">Reference proteome</keyword>
<proteinExistence type="predicted"/>
<dbReference type="EMBL" id="JACBZH010000001">
    <property type="protein sequence ID" value="NYH92438.1"/>
    <property type="molecule type" value="Genomic_DNA"/>
</dbReference>
<dbReference type="SUPFAM" id="SSF53474">
    <property type="entry name" value="alpha/beta-Hydrolases"/>
    <property type="match status" value="1"/>
</dbReference>
<dbReference type="Pfam" id="PF12697">
    <property type="entry name" value="Abhydrolase_6"/>
    <property type="match status" value="1"/>
</dbReference>
<dbReference type="PANTHER" id="PTHR43265:SF1">
    <property type="entry name" value="ESTERASE ESTD"/>
    <property type="match status" value="1"/>
</dbReference>